<dbReference type="PROSITE" id="PS50106">
    <property type="entry name" value="PDZ"/>
    <property type="match status" value="1"/>
</dbReference>
<evidence type="ECO:0000259" key="19">
    <source>
        <dbReference type="PROSITE" id="PS50106"/>
    </source>
</evidence>
<evidence type="ECO:0000256" key="9">
    <source>
        <dbReference type="ARBA" id="ARBA00022741"/>
    </source>
</evidence>
<feature type="domain" description="L27" evidence="20">
    <location>
        <begin position="161"/>
        <end position="217"/>
    </location>
</feature>
<dbReference type="Pfam" id="PF07653">
    <property type="entry name" value="SH3_2"/>
    <property type="match status" value="1"/>
</dbReference>
<dbReference type="InterPro" id="IPR050716">
    <property type="entry name" value="MAGUK"/>
</dbReference>
<evidence type="ECO:0000256" key="15">
    <source>
        <dbReference type="PROSITE-ProRule" id="PRU00192"/>
    </source>
</evidence>
<evidence type="ECO:0000256" key="7">
    <source>
        <dbReference type="ARBA" id="ARBA00022475"/>
    </source>
</evidence>
<keyword evidence="5" id="KW-0796">Tight junction</keyword>
<evidence type="ECO:0000313" key="22">
    <source>
        <dbReference type="Proteomes" id="UP000290572"/>
    </source>
</evidence>
<dbReference type="InterPro" id="IPR036034">
    <property type="entry name" value="PDZ_sf"/>
</dbReference>
<accession>A0A498NL33</accession>
<dbReference type="SUPFAM" id="SSF52540">
    <property type="entry name" value="P-loop containing nucleoside triphosphate hydrolases"/>
    <property type="match status" value="1"/>
</dbReference>
<keyword evidence="7" id="KW-1003">Cell membrane</keyword>
<dbReference type="SUPFAM" id="SSF50044">
    <property type="entry name" value="SH3-domain"/>
    <property type="match status" value="1"/>
</dbReference>
<dbReference type="PROSITE" id="PS50002">
    <property type="entry name" value="SH3"/>
    <property type="match status" value="1"/>
</dbReference>
<keyword evidence="6 15" id="KW-0728">SH3 domain</keyword>
<evidence type="ECO:0000256" key="6">
    <source>
        <dbReference type="ARBA" id="ARBA00022443"/>
    </source>
</evidence>
<keyword evidence="9" id="KW-0547">Nucleotide-binding</keyword>
<dbReference type="InterPro" id="IPR008144">
    <property type="entry name" value="Guanylate_kin-like_dom"/>
</dbReference>
<keyword evidence="10" id="KW-0067">ATP-binding</keyword>
<evidence type="ECO:0000256" key="8">
    <source>
        <dbReference type="ARBA" id="ARBA00022737"/>
    </source>
</evidence>
<keyword evidence="11" id="KW-0965">Cell junction</keyword>
<feature type="domain" description="PDZ" evidence="19">
    <location>
        <begin position="231"/>
        <end position="296"/>
    </location>
</feature>
<dbReference type="InterPro" id="IPR036028">
    <property type="entry name" value="SH3-like_dom_sf"/>
</dbReference>
<evidence type="ECO:0000259" key="20">
    <source>
        <dbReference type="PROSITE" id="PS51022"/>
    </source>
</evidence>
<evidence type="ECO:0000256" key="16">
    <source>
        <dbReference type="SAM" id="MobiDB-lite"/>
    </source>
</evidence>
<dbReference type="InterPro" id="IPR027417">
    <property type="entry name" value="P-loop_NTPase"/>
</dbReference>
<feature type="domain" description="Guanylate kinase-like" evidence="18">
    <location>
        <begin position="380"/>
        <end position="481"/>
    </location>
</feature>
<sequence length="481" mass="54076">MNGDTTEDSGDNAEMDVDSPAILNPQCCSEQTEKIQNDPEEVMMMMKEEEEEEEACEHTQETHLNLSSCLTSAQSSNEEIIRAFDDEMNVAQEAKSASEEKETTELDDLLDSLQHLQLRLTDAESQQDVELLLELLLQSDFQQAFIMHRSLAQSIRRLCPPFPITAHAQQLRDEVKNVLQSSKHTEATELTGLLTSPLLQALMEAHDCIAEQELDIETIESVDQDEKTTKLVSLEKTRDMPLGVTVRNEDDRVIISRVVSGGTAEKSNLLSEGDEILEINGVPVRGKSVNDVHNILMHVKASFSYDPSDDLYVPCRELGLSFQKGDILHVTSQDDPNWWQAYRDGHEDQKPLAGLIPEHYSEDILTYEEVALYHQPPNRKRPIALIGPPNSGHDELRQRLLSVEPGRFAGAVPHTTRNPRAHEVNGREYNFVSRQCFESDLAAGKFIESGEFEQNLYGTNTDSVRQVVNSGKICLLCLQPR</sequence>
<dbReference type="InterPro" id="IPR001452">
    <property type="entry name" value="SH3_domain"/>
</dbReference>
<dbReference type="PANTHER" id="PTHR23122">
    <property type="entry name" value="MEMBRANE-ASSOCIATED GUANYLATE KINASE MAGUK"/>
    <property type="match status" value="1"/>
</dbReference>
<dbReference type="STRING" id="84645.A0A498NL33"/>
<dbReference type="Gene3D" id="1.10.287.650">
    <property type="entry name" value="L27 domain"/>
    <property type="match status" value="1"/>
</dbReference>
<evidence type="ECO:0000256" key="11">
    <source>
        <dbReference type="ARBA" id="ARBA00022949"/>
    </source>
</evidence>
<comment type="subcellular location">
    <subcellularLocation>
        <location evidence="2">Apical cell membrane</location>
    </subcellularLocation>
    <subcellularLocation>
        <location evidence="3">Cell junction</location>
        <location evidence="3">Tight junction</location>
    </subcellularLocation>
    <subcellularLocation>
        <location evidence="1">Cell membrane</location>
        <topology evidence="1">Peripheral membrane protein</topology>
    </subcellularLocation>
</comment>
<dbReference type="PROSITE" id="PS51022">
    <property type="entry name" value="L27"/>
    <property type="match status" value="1"/>
</dbReference>
<gene>
    <name evidence="21" type="ORF">ROHU_037423</name>
</gene>
<evidence type="ECO:0000259" key="18">
    <source>
        <dbReference type="PROSITE" id="PS50052"/>
    </source>
</evidence>
<dbReference type="AlphaFoldDB" id="A0A498NL33"/>
<dbReference type="EMBL" id="QBIY01011400">
    <property type="protein sequence ID" value="RXN32297.1"/>
    <property type="molecule type" value="Genomic_DNA"/>
</dbReference>
<dbReference type="SMART" id="SM00228">
    <property type="entry name" value="PDZ"/>
    <property type="match status" value="1"/>
</dbReference>
<evidence type="ECO:0000256" key="3">
    <source>
        <dbReference type="ARBA" id="ARBA00004435"/>
    </source>
</evidence>
<evidence type="ECO:0000313" key="21">
    <source>
        <dbReference type="EMBL" id="RXN32297.1"/>
    </source>
</evidence>
<dbReference type="Gene3D" id="2.30.30.40">
    <property type="entry name" value="SH3 Domains"/>
    <property type="match status" value="1"/>
</dbReference>
<dbReference type="SUPFAM" id="SSF101288">
    <property type="entry name" value="L27 domain"/>
    <property type="match status" value="2"/>
</dbReference>
<dbReference type="Gene3D" id="1.20.1270.460">
    <property type="match status" value="1"/>
</dbReference>
<dbReference type="InterPro" id="IPR004172">
    <property type="entry name" value="L27_dom"/>
</dbReference>
<dbReference type="Pfam" id="PF02828">
    <property type="entry name" value="L27"/>
    <property type="match status" value="1"/>
</dbReference>
<dbReference type="SMART" id="SM00569">
    <property type="entry name" value="L27"/>
    <property type="match status" value="2"/>
</dbReference>
<name>A0A498NL33_LABRO</name>
<dbReference type="SMART" id="SM00326">
    <property type="entry name" value="SH3"/>
    <property type="match status" value="1"/>
</dbReference>
<evidence type="ECO:0000256" key="14">
    <source>
        <dbReference type="ARBA" id="ARBA00031033"/>
    </source>
</evidence>
<comment type="caution">
    <text evidence="21">The sequence shown here is derived from an EMBL/GenBank/DDBJ whole genome shotgun (WGS) entry which is preliminary data.</text>
</comment>
<keyword evidence="12" id="KW-0472">Membrane</keyword>
<keyword evidence="8" id="KW-0677">Repeat</keyword>
<dbReference type="SMART" id="SM00072">
    <property type="entry name" value="GuKc"/>
    <property type="match status" value="1"/>
</dbReference>
<evidence type="ECO:0000256" key="1">
    <source>
        <dbReference type="ARBA" id="ARBA00004202"/>
    </source>
</evidence>
<dbReference type="Pfam" id="PF00595">
    <property type="entry name" value="PDZ"/>
    <property type="match status" value="1"/>
</dbReference>
<proteinExistence type="inferred from homology"/>
<dbReference type="InterPro" id="IPR035601">
    <property type="entry name" value="MPP5_SH3"/>
</dbReference>
<evidence type="ECO:0000259" key="17">
    <source>
        <dbReference type="PROSITE" id="PS50002"/>
    </source>
</evidence>
<feature type="compositionally biased region" description="Acidic residues" evidence="16">
    <location>
        <begin position="1"/>
        <end position="17"/>
    </location>
</feature>
<feature type="region of interest" description="Disordered" evidence="16">
    <location>
        <begin position="1"/>
        <end position="25"/>
    </location>
</feature>
<evidence type="ECO:0000256" key="12">
    <source>
        <dbReference type="ARBA" id="ARBA00023136"/>
    </source>
</evidence>
<dbReference type="GO" id="GO:0005923">
    <property type="term" value="C:bicellular tight junction"/>
    <property type="evidence" value="ECO:0007669"/>
    <property type="project" value="UniProtKB-SubCell"/>
</dbReference>
<dbReference type="InterPro" id="IPR008145">
    <property type="entry name" value="GK/Ca_channel_bsu"/>
</dbReference>
<dbReference type="Pfam" id="PF09060">
    <property type="entry name" value="L27_N"/>
    <property type="match status" value="1"/>
</dbReference>
<dbReference type="PROSITE" id="PS00856">
    <property type="entry name" value="GUANYLATE_KINASE_1"/>
    <property type="match status" value="1"/>
</dbReference>
<dbReference type="InterPro" id="IPR015145">
    <property type="entry name" value="L27_N"/>
</dbReference>
<evidence type="ECO:0000256" key="5">
    <source>
        <dbReference type="ARBA" id="ARBA00022427"/>
    </source>
</evidence>
<dbReference type="Gene3D" id="3.40.50.300">
    <property type="entry name" value="P-loop containing nucleotide triphosphate hydrolases"/>
    <property type="match status" value="1"/>
</dbReference>
<dbReference type="SUPFAM" id="SSF50156">
    <property type="entry name" value="PDZ domain-like"/>
    <property type="match status" value="1"/>
</dbReference>
<dbReference type="InterPro" id="IPR020590">
    <property type="entry name" value="Guanylate_kinase_CS"/>
</dbReference>
<evidence type="ECO:0000256" key="2">
    <source>
        <dbReference type="ARBA" id="ARBA00004221"/>
    </source>
</evidence>
<evidence type="ECO:0000256" key="13">
    <source>
        <dbReference type="ARBA" id="ARBA00024392"/>
    </source>
</evidence>
<dbReference type="CDD" id="cd12036">
    <property type="entry name" value="SH3_MPP5"/>
    <property type="match status" value="1"/>
</dbReference>
<dbReference type="InterPro" id="IPR014775">
    <property type="entry name" value="L27_C"/>
</dbReference>
<reference evidence="21 22" key="1">
    <citation type="submission" date="2018-03" db="EMBL/GenBank/DDBJ databases">
        <title>Draft genome sequence of Rohu Carp (Labeo rohita).</title>
        <authorList>
            <person name="Das P."/>
            <person name="Kushwaha B."/>
            <person name="Joshi C.G."/>
            <person name="Kumar D."/>
            <person name="Nagpure N.S."/>
            <person name="Sahoo L."/>
            <person name="Das S.P."/>
            <person name="Bit A."/>
            <person name="Patnaik S."/>
            <person name="Meher P.K."/>
            <person name="Jayasankar P."/>
            <person name="Koringa P.G."/>
            <person name="Patel N.V."/>
            <person name="Hinsu A.T."/>
            <person name="Kumar R."/>
            <person name="Pandey M."/>
            <person name="Agarwal S."/>
            <person name="Srivastava S."/>
            <person name="Singh M."/>
            <person name="Iquebal M.A."/>
            <person name="Jaiswal S."/>
            <person name="Angadi U.B."/>
            <person name="Kumar N."/>
            <person name="Raza M."/>
            <person name="Shah T.M."/>
            <person name="Rai A."/>
            <person name="Jena J.K."/>
        </authorList>
    </citation>
    <scope>NUCLEOTIDE SEQUENCE [LARGE SCALE GENOMIC DNA]</scope>
    <source>
        <strain evidence="21">DASCIFA01</strain>
        <tissue evidence="21">Testis</tissue>
    </source>
</reference>
<dbReference type="GO" id="GO:0016324">
    <property type="term" value="C:apical plasma membrane"/>
    <property type="evidence" value="ECO:0007669"/>
    <property type="project" value="UniProtKB-SubCell"/>
</dbReference>
<organism evidence="21 22">
    <name type="scientific">Labeo rohita</name>
    <name type="common">Indian major carp</name>
    <name type="synonym">Cyprinus rohita</name>
    <dbReference type="NCBI Taxonomy" id="84645"/>
    <lineage>
        <taxon>Eukaryota</taxon>
        <taxon>Metazoa</taxon>
        <taxon>Chordata</taxon>
        <taxon>Craniata</taxon>
        <taxon>Vertebrata</taxon>
        <taxon>Euteleostomi</taxon>
        <taxon>Actinopterygii</taxon>
        <taxon>Neopterygii</taxon>
        <taxon>Teleostei</taxon>
        <taxon>Ostariophysi</taxon>
        <taxon>Cypriniformes</taxon>
        <taxon>Cyprinidae</taxon>
        <taxon>Labeoninae</taxon>
        <taxon>Labeonini</taxon>
        <taxon>Labeo</taxon>
    </lineage>
</organism>
<dbReference type="Pfam" id="PF00625">
    <property type="entry name" value="Guanylate_kin"/>
    <property type="match status" value="1"/>
</dbReference>
<comment type="similarity">
    <text evidence="4">Belongs to the MAGUK family.</text>
</comment>
<feature type="domain" description="SH3" evidence="17">
    <location>
        <begin position="294"/>
        <end position="366"/>
    </location>
</feature>
<dbReference type="GO" id="GO:0005524">
    <property type="term" value="F:ATP binding"/>
    <property type="evidence" value="ECO:0007669"/>
    <property type="project" value="UniProtKB-KW"/>
</dbReference>
<evidence type="ECO:0000256" key="10">
    <source>
        <dbReference type="ARBA" id="ARBA00022840"/>
    </source>
</evidence>
<keyword evidence="22" id="KW-1185">Reference proteome</keyword>
<dbReference type="InterPro" id="IPR036892">
    <property type="entry name" value="L27_dom_sf"/>
</dbReference>
<dbReference type="PROSITE" id="PS50052">
    <property type="entry name" value="GUANYLATE_KINASE_2"/>
    <property type="match status" value="1"/>
</dbReference>
<dbReference type="Proteomes" id="UP000290572">
    <property type="component" value="Unassembled WGS sequence"/>
</dbReference>
<dbReference type="Gene3D" id="2.30.42.10">
    <property type="match status" value="1"/>
</dbReference>
<protein>
    <recommendedName>
        <fullName evidence="13">Protein PALS1</fullName>
    </recommendedName>
    <alternativeName>
        <fullName evidence="14">Protein associated with Lin-7 1</fullName>
    </alternativeName>
</protein>
<evidence type="ECO:0000256" key="4">
    <source>
        <dbReference type="ARBA" id="ARBA00007014"/>
    </source>
</evidence>
<dbReference type="InterPro" id="IPR001478">
    <property type="entry name" value="PDZ"/>
</dbReference>